<name>A0A015IMM8_RHIIW</name>
<dbReference type="SMR" id="A0A015IMM8"/>
<gene>
    <name evidence="2" type="ORF">RirG_225190</name>
</gene>
<feature type="region of interest" description="Disordered" evidence="1">
    <location>
        <begin position="146"/>
        <end position="173"/>
    </location>
</feature>
<evidence type="ECO:0008006" key="4">
    <source>
        <dbReference type="Google" id="ProtNLM"/>
    </source>
</evidence>
<proteinExistence type="predicted"/>
<evidence type="ECO:0000313" key="3">
    <source>
        <dbReference type="Proteomes" id="UP000022910"/>
    </source>
</evidence>
<keyword evidence="3" id="KW-1185">Reference proteome</keyword>
<accession>A0A015IMM8</accession>
<dbReference type="AlphaFoldDB" id="A0A015IMM8"/>
<organism evidence="2 3">
    <name type="scientific">Rhizophagus irregularis (strain DAOM 197198w)</name>
    <name type="common">Glomus intraradices</name>
    <dbReference type="NCBI Taxonomy" id="1432141"/>
    <lineage>
        <taxon>Eukaryota</taxon>
        <taxon>Fungi</taxon>
        <taxon>Fungi incertae sedis</taxon>
        <taxon>Mucoromycota</taxon>
        <taxon>Glomeromycotina</taxon>
        <taxon>Glomeromycetes</taxon>
        <taxon>Glomerales</taxon>
        <taxon>Glomeraceae</taxon>
        <taxon>Rhizophagus</taxon>
    </lineage>
</organism>
<feature type="compositionally biased region" description="Basic and acidic residues" evidence="1">
    <location>
        <begin position="152"/>
        <end position="161"/>
    </location>
</feature>
<dbReference type="Gene3D" id="1.10.30.10">
    <property type="entry name" value="High mobility group box domain"/>
    <property type="match status" value="1"/>
</dbReference>
<dbReference type="InterPro" id="IPR036910">
    <property type="entry name" value="HMG_box_dom_sf"/>
</dbReference>
<dbReference type="HOGENOM" id="CLU_1378779_0_0_1"/>
<dbReference type="EMBL" id="JEMT01028163">
    <property type="protein sequence ID" value="EXX55465.1"/>
    <property type="molecule type" value="Genomic_DNA"/>
</dbReference>
<comment type="caution">
    <text evidence="2">The sequence shown here is derived from an EMBL/GenBank/DDBJ whole genome shotgun (WGS) entry which is preliminary data.</text>
</comment>
<dbReference type="Proteomes" id="UP000022910">
    <property type="component" value="Unassembled WGS sequence"/>
</dbReference>
<dbReference type="SUPFAM" id="SSF47095">
    <property type="entry name" value="HMG-box"/>
    <property type="match status" value="1"/>
</dbReference>
<evidence type="ECO:0000313" key="2">
    <source>
        <dbReference type="EMBL" id="EXX55465.1"/>
    </source>
</evidence>
<protein>
    <recommendedName>
        <fullName evidence="4">MATA-HMG</fullName>
    </recommendedName>
</protein>
<evidence type="ECO:0000256" key="1">
    <source>
        <dbReference type="SAM" id="MobiDB-lite"/>
    </source>
</evidence>
<dbReference type="OrthoDB" id="1919336at2759"/>
<sequence>MSQLEKLYNTIKKNLEKIDTELIEKKTVLPLITLLEPTVGRRSPNAFIIYCKDHASFIKNKPGDNSKLLGKMWDNEPADIRMVYGLLSNIMSTSYKEFFSGTQPLDQSISMPAFCVNPIYQPYAIEKEPINVVEPINMEEPINSVQDSELPDETKQQKQEESTPVLNESPGIIQQDEVGTERDFINPYLALYLAYYNI</sequence>
<reference evidence="2 3" key="1">
    <citation type="submission" date="2014-02" db="EMBL/GenBank/DDBJ databases">
        <title>Single nucleus genome sequencing reveals high similarity among nuclei of an endomycorrhizal fungus.</title>
        <authorList>
            <person name="Lin K."/>
            <person name="Geurts R."/>
            <person name="Zhang Z."/>
            <person name="Limpens E."/>
            <person name="Saunders D.G."/>
            <person name="Mu D."/>
            <person name="Pang E."/>
            <person name="Cao H."/>
            <person name="Cha H."/>
            <person name="Lin T."/>
            <person name="Zhou Q."/>
            <person name="Shang Y."/>
            <person name="Li Y."/>
            <person name="Ivanov S."/>
            <person name="Sharma T."/>
            <person name="Velzen R.V."/>
            <person name="Ruijter N.D."/>
            <person name="Aanen D.K."/>
            <person name="Win J."/>
            <person name="Kamoun S."/>
            <person name="Bisseling T."/>
            <person name="Huang S."/>
        </authorList>
    </citation>
    <scope>NUCLEOTIDE SEQUENCE [LARGE SCALE GENOMIC DNA]</scope>
    <source>
        <strain evidence="3">DAOM197198w</strain>
    </source>
</reference>